<dbReference type="Gene3D" id="3.40.640.10">
    <property type="entry name" value="Type I PLP-dependent aspartate aminotransferase-like (Major domain)"/>
    <property type="match status" value="1"/>
</dbReference>
<comment type="cofactor">
    <cofactor evidence="1">
        <name>pyridoxal 5'-phosphate</name>
        <dbReference type="ChEBI" id="CHEBI:597326"/>
    </cofactor>
</comment>
<evidence type="ECO:0000313" key="5">
    <source>
        <dbReference type="EMBL" id="CAB4588870.1"/>
    </source>
</evidence>
<dbReference type="SUPFAM" id="SSF53383">
    <property type="entry name" value="PLP-dependent transferases"/>
    <property type="match status" value="1"/>
</dbReference>
<dbReference type="Gene3D" id="3.90.1150.10">
    <property type="entry name" value="Aspartate Aminotransferase, domain 1"/>
    <property type="match status" value="1"/>
</dbReference>
<organism evidence="6">
    <name type="scientific">freshwater metagenome</name>
    <dbReference type="NCBI Taxonomy" id="449393"/>
    <lineage>
        <taxon>unclassified sequences</taxon>
        <taxon>metagenomes</taxon>
        <taxon>ecological metagenomes</taxon>
    </lineage>
</organism>
<dbReference type="InterPro" id="IPR015422">
    <property type="entry name" value="PyrdxlP-dep_Trfase_small"/>
</dbReference>
<comment type="similarity">
    <text evidence="2">Belongs to the threonine aldolase family.</text>
</comment>
<evidence type="ECO:0000259" key="4">
    <source>
        <dbReference type="Pfam" id="PF01212"/>
    </source>
</evidence>
<name>A0A6J6LCS9_9ZZZZ</name>
<evidence type="ECO:0000313" key="6">
    <source>
        <dbReference type="EMBL" id="CAB4659496.1"/>
    </source>
</evidence>
<dbReference type="EMBL" id="CAEZWQ010000034">
    <property type="protein sequence ID" value="CAB4659496.1"/>
    <property type="molecule type" value="Genomic_DNA"/>
</dbReference>
<dbReference type="Pfam" id="PF01212">
    <property type="entry name" value="Beta_elim_lyase"/>
    <property type="match status" value="1"/>
</dbReference>
<dbReference type="CDD" id="cd06502">
    <property type="entry name" value="TA_like"/>
    <property type="match status" value="1"/>
</dbReference>
<dbReference type="PANTHER" id="PTHR48097:SF5">
    <property type="entry name" value="LOW SPECIFICITY L-THREONINE ALDOLASE"/>
    <property type="match status" value="1"/>
</dbReference>
<accession>A0A6J6LCS9</accession>
<keyword evidence="3" id="KW-0663">Pyridoxal phosphate</keyword>
<dbReference type="PANTHER" id="PTHR48097">
    <property type="entry name" value="L-THREONINE ALDOLASE-RELATED"/>
    <property type="match status" value="1"/>
</dbReference>
<dbReference type="EMBL" id="CAEZUG010000018">
    <property type="protein sequence ID" value="CAB4588870.1"/>
    <property type="molecule type" value="Genomic_DNA"/>
</dbReference>
<evidence type="ECO:0000256" key="1">
    <source>
        <dbReference type="ARBA" id="ARBA00001933"/>
    </source>
</evidence>
<dbReference type="GO" id="GO:0006520">
    <property type="term" value="P:amino acid metabolic process"/>
    <property type="evidence" value="ECO:0007669"/>
    <property type="project" value="InterPro"/>
</dbReference>
<evidence type="ECO:0000256" key="2">
    <source>
        <dbReference type="ARBA" id="ARBA00006966"/>
    </source>
</evidence>
<proteinExistence type="inferred from homology"/>
<dbReference type="GO" id="GO:0016829">
    <property type="term" value="F:lyase activity"/>
    <property type="evidence" value="ECO:0007669"/>
    <property type="project" value="InterPro"/>
</dbReference>
<sequence length="356" mass="39136">MLLFIDNTEPMTAQIWRGFASDNYAGVHPQILEAIVLANSGHQTAYGDDDVTQRLAKVFTRHFGETAQTFPLFNGTGANVISLQGMLSSWEAVICASTSHLNVDEGGAPEKVAGIKLWTIPTEDGKLTPELISQQAWGFGDVHRAQPAVVSITQVTELGTLYSVDEIKELSEYVHSHGMKLHMDGARIANAAASLGVGLREFTTDAGVDVLSFGGTKNGGMGCEAVVSLNENFSSNFPYLRKSSMQLASKMRFISAQLEALLEADLWLKNAGHANKMAQRLEKAVSQIQGVRIARKVEANSVFALLPADACERLQKRFRFYVWNQVTGEVRWMCSWDTTEEDVDLFAQAIREEMSK</sequence>
<dbReference type="InterPro" id="IPR015421">
    <property type="entry name" value="PyrdxlP-dep_Trfase_major"/>
</dbReference>
<dbReference type="AlphaFoldDB" id="A0A6J6LCS9"/>
<protein>
    <submittedName>
        <fullName evidence="6">Unannotated protein</fullName>
    </submittedName>
</protein>
<reference evidence="6" key="1">
    <citation type="submission" date="2020-05" db="EMBL/GenBank/DDBJ databases">
        <authorList>
            <person name="Chiriac C."/>
            <person name="Salcher M."/>
            <person name="Ghai R."/>
            <person name="Kavagutti S V."/>
        </authorList>
    </citation>
    <scope>NUCLEOTIDE SEQUENCE</scope>
</reference>
<dbReference type="InterPro" id="IPR015424">
    <property type="entry name" value="PyrdxlP-dep_Trfase"/>
</dbReference>
<gene>
    <name evidence="5" type="ORF">UFOPK1795_00463</name>
    <name evidence="6" type="ORF">UFOPK2275_00430</name>
</gene>
<feature type="domain" description="Aromatic amino acid beta-eliminating lyase/threonine aldolase" evidence="4">
    <location>
        <begin position="19"/>
        <end position="305"/>
    </location>
</feature>
<dbReference type="InterPro" id="IPR001597">
    <property type="entry name" value="ArAA_b-elim_lyase/Thr_aldolase"/>
</dbReference>
<evidence type="ECO:0000256" key="3">
    <source>
        <dbReference type="ARBA" id="ARBA00022898"/>
    </source>
</evidence>